<dbReference type="PROSITE" id="PS01271">
    <property type="entry name" value="NA_SULFATE"/>
    <property type="match status" value="1"/>
</dbReference>
<dbReference type="InterPro" id="IPR051679">
    <property type="entry name" value="DASS-Related_Transporters"/>
</dbReference>
<dbReference type="PANTHER" id="PTHR43652">
    <property type="entry name" value="BASIC AMINO ACID ANTIPORTER YFCC-RELATED"/>
    <property type="match status" value="1"/>
</dbReference>
<dbReference type="Pfam" id="PF03600">
    <property type="entry name" value="CitMHS"/>
    <property type="match status" value="1"/>
</dbReference>
<dbReference type="PANTHER" id="PTHR43652:SF2">
    <property type="entry name" value="BASIC AMINO ACID ANTIPORTER YFCC-RELATED"/>
    <property type="match status" value="1"/>
</dbReference>
<keyword evidence="2" id="KW-0813">Transport</keyword>
<dbReference type="EMBL" id="JACHKA010000001">
    <property type="protein sequence ID" value="MBB5984047.1"/>
    <property type="molecule type" value="Genomic_DNA"/>
</dbReference>
<feature type="transmembrane region" description="Helical" evidence="7">
    <location>
        <begin position="62"/>
        <end position="81"/>
    </location>
</feature>
<evidence type="ECO:0000313" key="9">
    <source>
        <dbReference type="EMBL" id="MBB5984047.1"/>
    </source>
</evidence>
<dbReference type="Proteomes" id="UP001138540">
    <property type="component" value="Unassembled WGS sequence"/>
</dbReference>
<evidence type="ECO:0000256" key="4">
    <source>
        <dbReference type="ARBA" id="ARBA00022737"/>
    </source>
</evidence>
<feature type="transmembrane region" description="Helical" evidence="7">
    <location>
        <begin position="13"/>
        <end position="30"/>
    </location>
</feature>
<evidence type="ECO:0000259" key="8">
    <source>
        <dbReference type="PROSITE" id="PS51202"/>
    </source>
</evidence>
<gene>
    <name evidence="9" type="ORF">HNP60_000021</name>
</gene>
<dbReference type="InterPro" id="IPR006037">
    <property type="entry name" value="RCK_C"/>
</dbReference>
<feature type="transmembrane region" description="Helical" evidence="7">
    <location>
        <begin position="37"/>
        <end position="56"/>
    </location>
</feature>
<keyword evidence="6 7" id="KW-0472">Membrane</keyword>
<keyword evidence="5 7" id="KW-1133">Transmembrane helix</keyword>
<evidence type="ECO:0000256" key="3">
    <source>
        <dbReference type="ARBA" id="ARBA00022692"/>
    </source>
</evidence>
<sequence length="591" mass="62326">MTPDALFAVLEPYKPWIGIVILVGLFAAFIRERYPPTVIVVLGVCAFLATGLLDSASLLQSFANPAPITIASMFVLSAALMRTGTLDLIGNWIVARARQHPIRAIVELILGLFAAAAFMNNTPVVVIMIPIVLRLAAAIDVSAKKLLIPLSYLAMLSGTLTLVGTSTNLLVDGVARDLGMAPFGIFEITPVGIVVALVGTLALFVLGQFLLPGGDVAPYHSDGDRMFLSEVRIPRDSPLIGKAAGQIGALKRARVIAIHRGGQREEDPDRPLMAGDRITIRAKLADLMTLRSEKDIELGFSIVGGAQADAPVVVEAIIAPGHPSIGALMRDIPFLSAQPVRLLGITRHRHDPGPSLTESRIRAADTVLVTGSAEAMNALRENPNLIGVEETEGVAFRPTKAPVAIGALAAAVVLSALGLVPIMIAGLMAVGVVLAARCIDGDEAWASINGDVLVLIYGMLCVGTALERAGSIRLLVDQLTPFLKDLSPVMLLFVIYTCTSLLTEAISNNAVAVIMTPLVIGLGTGLGVDPRPLVVAVMFAASASFATPISYQTNTMVYAAGGYRFADFIRIGLPMNFVVGLTTCLALTFFY</sequence>
<comment type="subcellular location">
    <subcellularLocation>
        <location evidence="1">Membrane</location>
        <topology evidence="1">Multi-pass membrane protein</topology>
    </subcellularLocation>
</comment>
<comment type="caution">
    <text evidence="9">The sequence shown here is derived from an EMBL/GenBank/DDBJ whole genome shotgun (WGS) entry which is preliminary data.</text>
</comment>
<feature type="transmembrane region" description="Helical" evidence="7">
    <location>
        <begin position="150"/>
        <end position="171"/>
    </location>
</feature>
<dbReference type="PROSITE" id="PS51202">
    <property type="entry name" value="RCK_C"/>
    <property type="match status" value="2"/>
</dbReference>
<dbReference type="Pfam" id="PF02080">
    <property type="entry name" value="TrkA_C"/>
    <property type="match status" value="1"/>
</dbReference>
<keyword evidence="3 7" id="KW-0812">Transmembrane</keyword>
<evidence type="ECO:0000256" key="5">
    <source>
        <dbReference type="ARBA" id="ARBA00022989"/>
    </source>
</evidence>
<evidence type="ECO:0000256" key="1">
    <source>
        <dbReference type="ARBA" id="ARBA00004141"/>
    </source>
</evidence>
<feature type="transmembrane region" description="Helical" evidence="7">
    <location>
        <begin position="571"/>
        <end position="590"/>
    </location>
</feature>
<feature type="domain" description="RCK C-terminal" evidence="8">
    <location>
        <begin position="300"/>
        <end position="385"/>
    </location>
</feature>
<feature type="transmembrane region" description="Helical" evidence="7">
    <location>
        <begin position="191"/>
        <end position="211"/>
    </location>
</feature>
<feature type="transmembrane region" description="Helical" evidence="7">
    <location>
        <begin position="403"/>
        <end position="436"/>
    </location>
</feature>
<evidence type="ECO:0000256" key="2">
    <source>
        <dbReference type="ARBA" id="ARBA00022448"/>
    </source>
</evidence>
<protein>
    <submittedName>
        <fullName evidence="9">Di/tricarboxylate transporter</fullName>
    </submittedName>
</protein>
<evidence type="ECO:0000256" key="6">
    <source>
        <dbReference type="ARBA" id="ARBA00023136"/>
    </source>
</evidence>
<dbReference type="InterPro" id="IPR004680">
    <property type="entry name" value="Cit_transptr-like_dom"/>
</dbReference>
<reference evidence="9 10" key="1">
    <citation type="submission" date="2020-08" db="EMBL/GenBank/DDBJ databases">
        <title>Exploring microbial biodiversity for novel pathways involved in the catabolism of aromatic compounds derived from lignin.</title>
        <authorList>
            <person name="Elkins J."/>
        </authorList>
    </citation>
    <scope>NUCLEOTIDE SEQUENCE [LARGE SCALE GENOMIC DNA]</scope>
    <source>
        <strain evidence="9 10">B1D3A</strain>
    </source>
</reference>
<proteinExistence type="predicted"/>
<dbReference type="InterPro" id="IPR031312">
    <property type="entry name" value="Na/sul_symport_CS"/>
</dbReference>
<accession>A0ABR6N9V1</accession>
<dbReference type="SUPFAM" id="SSF116726">
    <property type="entry name" value="TrkA C-terminal domain-like"/>
    <property type="match status" value="2"/>
</dbReference>
<name>A0ABR6N9V1_9SPHN</name>
<feature type="transmembrane region" description="Helical" evidence="7">
    <location>
        <begin position="533"/>
        <end position="551"/>
    </location>
</feature>
<evidence type="ECO:0000313" key="10">
    <source>
        <dbReference type="Proteomes" id="UP001138540"/>
    </source>
</evidence>
<keyword evidence="10" id="KW-1185">Reference proteome</keyword>
<organism evidence="9 10">
    <name type="scientific">Sphingobium lignivorans</name>
    <dbReference type="NCBI Taxonomy" id="2735886"/>
    <lineage>
        <taxon>Bacteria</taxon>
        <taxon>Pseudomonadati</taxon>
        <taxon>Pseudomonadota</taxon>
        <taxon>Alphaproteobacteria</taxon>
        <taxon>Sphingomonadales</taxon>
        <taxon>Sphingomonadaceae</taxon>
        <taxon>Sphingobium</taxon>
    </lineage>
</organism>
<feature type="transmembrane region" description="Helical" evidence="7">
    <location>
        <begin position="448"/>
        <end position="466"/>
    </location>
</feature>
<evidence type="ECO:0000256" key="7">
    <source>
        <dbReference type="SAM" id="Phobius"/>
    </source>
</evidence>
<feature type="domain" description="RCK C-terminal" evidence="8">
    <location>
        <begin position="214"/>
        <end position="296"/>
    </location>
</feature>
<feature type="transmembrane region" description="Helical" evidence="7">
    <location>
        <begin position="486"/>
        <end position="503"/>
    </location>
</feature>
<feature type="transmembrane region" description="Helical" evidence="7">
    <location>
        <begin position="509"/>
        <end position="526"/>
    </location>
</feature>
<keyword evidence="4" id="KW-0677">Repeat</keyword>
<dbReference type="RefSeq" id="WP_184148695.1">
    <property type="nucleotide sequence ID" value="NZ_JACHKA010000001.1"/>
</dbReference>
<dbReference type="Gene3D" id="3.30.70.1450">
    <property type="entry name" value="Regulator of K+ conductance, C-terminal domain"/>
    <property type="match status" value="1"/>
</dbReference>
<dbReference type="InterPro" id="IPR036721">
    <property type="entry name" value="RCK_C_sf"/>
</dbReference>